<dbReference type="Pfam" id="PF07875">
    <property type="entry name" value="Coat_F"/>
    <property type="match status" value="1"/>
</dbReference>
<comment type="caution">
    <text evidence="2">The sequence shown here is derived from an EMBL/GenBank/DDBJ whole genome shotgun (WGS) entry which is preliminary data.</text>
</comment>
<dbReference type="OrthoDB" id="1647790at2"/>
<proteinExistence type="predicted"/>
<dbReference type="InterPro" id="IPR012851">
    <property type="entry name" value="Spore_coat_CotF-like"/>
</dbReference>
<dbReference type="GeneID" id="301125150"/>
<gene>
    <name evidence="2" type="ORF">AZI98_03655</name>
</gene>
<feature type="compositionally biased region" description="Polar residues" evidence="1">
    <location>
        <begin position="1"/>
        <end position="24"/>
    </location>
</feature>
<dbReference type="Proteomes" id="UP000076476">
    <property type="component" value="Unassembled WGS sequence"/>
</dbReference>
<protein>
    <submittedName>
        <fullName evidence="2">Uncharacterized protein</fullName>
    </submittedName>
</protein>
<evidence type="ECO:0000313" key="2">
    <source>
        <dbReference type="EMBL" id="KZN97363.1"/>
    </source>
</evidence>
<accession>A0A165YR37</accession>
<evidence type="ECO:0000256" key="1">
    <source>
        <dbReference type="SAM" id="MobiDB-lite"/>
    </source>
</evidence>
<evidence type="ECO:0000313" key="3">
    <source>
        <dbReference type="Proteomes" id="UP000076476"/>
    </source>
</evidence>
<dbReference type="EMBL" id="LWBR01000010">
    <property type="protein sequence ID" value="KZN97363.1"/>
    <property type="molecule type" value="Genomic_DNA"/>
</dbReference>
<reference evidence="2 3" key="1">
    <citation type="submission" date="2016-04" db="EMBL/GenBank/DDBJ databases">
        <title>Draft genome sequence of Aeribacillus pallidus 8m3 from petroleum reservoir.</title>
        <authorList>
            <person name="Poltaraus A.B."/>
            <person name="Nazina T.N."/>
            <person name="Tourova T.P."/>
            <person name="Malakho S.M."/>
            <person name="Korshunova A.V."/>
            <person name="Sokolova D.S."/>
        </authorList>
    </citation>
    <scope>NUCLEOTIDE SEQUENCE [LARGE SCALE GENOMIC DNA]</scope>
    <source>
        <strain evidence="2 3">8m3</strain>
    </source>
</reference>
<dbReference type="RefSeq" id="WP_063386942.1">
    <property type="nucleotide sequence ID" value="NZ_LWBR01000010.1"/>
</dbReference>
<sequence length="116" mass="13679">MQAQQSNNTKISNPETTVQKSPQMNDRDFINDLLATEKYMTQGYSTALNELSHTVLYENIQMICDETQKCQRQLFNVMFKNGWYSLEACDNQKIQQSYQQYANYLQQQSPYNQNIQ</sequence>
<name>A0A165YR37_9BACI</name>
<organism evidence="2 3">
    <name type="scientific">Aeribacillus pallidus</name>
    <dbReference type="NCBI Taxonomy" id="33936"/>
    <lineage>
        <taxon>Bacteria</taxon>
        <taxon>Bacillati</taxon>
        <taxon>Bacillota</taxon>
        <taxon>Bacilli</taxon>
        <taxon>Bacillales</taxon>
        <taxon>Bacillaceae</taxon>
        <taxon>Aeribacillus</taxon>
    </lineage>
</organism>
<keyword evidence="3" id="KW-1185">Reference proteome</keyword>
<feature type="region of interest" description="Disordered" evidence="1">
    <location>
        <begin position="1"/>
        <end position="25"/>
    </location>
</feature>
<dbReference type="AlphaFoldDB" id="A0A165YR37"/>
<dbReference type="STRING" id="33936.AZI98_03655"/>